<keyword evidence="1" id="KW-0472">Membrane</keyword>
<dbReference type="WBParaSite" id="L893_g12972.t1">
    <property type="protein sequence ID" value="L893_g12972.t1"/>
    <property type="gene ID" value="L893_g12972"/>
</dbReference>
<dbReference type="Proteomes" id="UP000095287">
    <property type="component" value="Unplaced"/>
</dbReference>
<reference evidence="3" key="1">
    <citation type="submission" date="2016-11" db="UniProtKB">
        <authorList>
            <consortium name="WormBaseParasite"/>
        </authorList>
    </citation>
    <scope>IDENTIFICATION</scope>
</reference>
<keyword evidence="1" id="KW-1133">Transmembrane helix</keyword>
<dbReference type="AlphaFoldDB" id="A0A1I7Y6G9"/>
<organism evidence="2 3">
    <name type="scientific">Steinernema glaseri</name>
    <dbReference type="NCBI Taxonomy" id="37863"/>
    <lineage>
        <taxon>Eukaryota</taxon>
        <taxon>Metazoa</taxon>
        <taxon>Ecdysozoa</taxon>
        <taxon>Nematoda</taxon>
        <taxon>Chromadorea</taxon>
        <taxon>Rhabditida</taxon>
        <taxon>Tylenchina</taxon>
        <taxon>Panagrolaimomorpha</taxon>
        <taxon>Strongyloidoidea</taxon>
        <taxon>Steinernematidae</taxon>
        <taxon>Steinernema</taxon>
    </lineage>
</organism>
<feature type="transmembrane region" description="Helical" evidence="1">
    <location>
        <begin position="6"/>
        <end position="28"/>
    </location>
</feature>
<sequence length="131" mass="14955">MERRIVIIEFFLILILSTVALVILLVIFRKKSLLKLWKQSSGLSLFLGSITLLAFFNGLVALEWILFLFGYIENAPHNTVLIIAVNQAAVLAGQFHNCSIIALFAQRVHHLLFPVKKVKTFNYIVLTIRLY</sequence>
<evidence type="ECO:0000313" key="2">
    <source>
        <dbReference type="Proteomes" id="UP000095287"/>
    </source>
</evidence>
<evidence type="ECO:0000256" key="1">
    <source>
        <dbReference type="SAM" id="Phobius"/>
    </source>
</evidence>
<proteinExistence type="predicted"/>
<evidence type="ECO:0000313" key="3">
    <source>
        <dbReference type="WBParaSite" id="L893_g12972.t1"/>
    </source>
</evidence>
<feature type="transmembrane region" description="Helical" evidence="1">
    <location>
        <begin position="40"/>
        <end position="69"/>
    </location>
</feature>
<protein>
    <submittedName>
        <fullName evidence="3">7TM_GPCR_Srx domain-containing protein</fullName>
    </submittedName>
</protein>
<keyword evidence="2" id="KW-1185">Reference proteome</keyword>
<accession>A0A1I7Y6G9</accession>
<name>A0A1I7Y6G9_9BILA</name>
<keyword evidence="1" id="KW-0812">Transmembrane</keyword>